<evidence type="ECO:0000313" key="1">
    <source>
        <dbReference type="EMBL" id="PWA10292.1"/>
    </source>
</evidence>
<sequence length="132" mass="15266">MITERTEEIAKIIVHSAFKVHKELGPGLLERVYEACLAHEIRKAGLDVKRQIDIPIVYDGLEFDEGLRLDLFIEDCIIIEIKSVEKVNPVWEAQIISHLKLLNKDLGFLINFNVPLVKNGIRRFINTKKKNY</sequence>
<dbReference type="Pfam" id="PF13366">
    <property type="entry name" value="PDDEXK_3"/>
    <property type="match status" value="1"/>
</dbReference>
<evidence type="ECO:0000313" key="2">
    <source>
        <dbReference type="Proteomes" id="UP000245618"/>
    </source>
</evidence>
<dbReference type="Proteomes" id="UP000245618">
    <property type="component" value="Unassembled WGS sequence"/>
</dbReference>
<name>A0A2U1JYR6_9FLAO</name>
<protein>
    <submittedName>
        <fullName evidence="1">GxxExxY protein</fullName>
    </submittedName>
</protein>
<keyword evidence="2" id="KW-1185">Reference proteome</keyword>
<reference evidence="1 2" key="1">
    <citation type="submission" date="2018-04" db="EMBL/GenBank/DDBJ databases">
        <title>Flavobacterium sp. nov., isolated from glacier ice.</title>
        <authorList>
            <person name="Liu Q."/>
            <person name="Xin Y.-H."/>
        </authorList>
    </citation>
    <scope>NUCLEOTIDE SEQUENCE [LARGE SCALE GENOMIC DNA]</scope>
    <source>
        <strain evidence="1 2">LB2P30</strain>
    </source>
</reference>
<dbReference type="EMBL" id="QCZH01000004">
    <property type="protein sequence ID" value="PWA10292.1"/>
    <property type="molecule type" value="Genomic_DNA"/>
</dbReference>
<organism evidence="1 2">
    <name type="scientific">Flavobacterium laiguense</name>
    <dbReference type="NCBI Taxonomy" id="2169409"/>
    <lineage>
        <taxon>Bacteria</taxon>
        <taxon>Pseudomonadati</taxon>
        <taxon>Bacteroidota</taxon>
        <taxon>Flavobacteriia</taxon>
        <taxon>Flavobacteriales</taxon>
        <taxon>Flavobacteriaceae</taxon>
        <taxon>Flavobacterium</taxon>
    </lineage>
</organism>
<dbReference type="OrthoDB" id="1119698at2"/>
<dbReference type="NCBIfam" id="TIGR04256">
    <property type="entry name" value="GxxExxY"/>
    <property type="match status" value="1"/>
</dbReference>
<dbReference type="AlphaFoldDB" id="A0A2U1JYR6"/>
<dbReference type="InterPro" id="IPR026350">
    <property type="entry name" value="GxxExxY"/>
</dbReference>
<accession>A0A2U1JYR6</accession>
<gene>
    <name evidence="1" type="ORF">DB891_06270</name>
</gene>
<dbReference type="RefSeq" id="WP_116761686.1">
    <property type="nucleotide sequence ID" value="NZ_QCZH01000004.1"/>
</dbReference>
<proteinExistence type="predicted"/>
<comment type="caution">
    <text evidence="1">The sequence shown here is derived from an EMBL/GenBank/DDBJ whole genome shotgun (WGS) entry which is preliminary data.</text>
</comment>